<evidence type="ECO:0000313" key="3">
    <source>
        <dbReference type="Proteomes" id="UP000323225"/>
    </source>
</evidence>
<feature type="transmembrane region" description="Helical" evidence="1">
    <location>
        <begin position="25"/>
        <end position="48"/>
    </location>
</feature>
<dbReference type="AlphaFoldDB" id="A0A5B1C0B1"/>
<organism evidence="2 3">
    <name type="scientific">Vibrio cholerae</name>
    <dbReference type="NCBI Taxonomy" id="666"/>
    <lineage>
        <taxon>Bacteria</taxon>
        <taxon>Pseudomonadati</taxon>
        <taxon>Pseudomonadota</taxon>
        <taxon>Gammaproteobacteria</taxon>
        <taxon>Vibrionales</taxon>
        <taxon>Vibrionaceae</taxon>
        <taxon>Vibrio</taxon>
    </lineage>
</organism>
<reference evidence="2 3" key="1">
    <citation type="submission" date="2019-09" db="EMBL/GenBank/DDBJ databases">
        <authorList>
            <person name="Kritzky A."/>
            <person name="Schelkanova E.Y."/>
            <person name="Alkhova Z.V."/>
            <person name="Smirnova N.I."/>
        </authorList>
    </citation>
    <scope>NUCLEOTIDE SEQUENCE [LARGE SCALE GENOMIC DNA]</scope>
    <source>
        <strain evidence="2 3">M1526</strain>
    </source>
</reference>
<gene>
    <name evidence="2" type="ORF">F0M16_16605</name>
</gene>
<comment type="caution">
    <text evidence="2">The sequence shown here is derived from an EMBL/GenBank/DDBJ whole genome shotgun (WGS) entry which is preliminary data.</text>
</comment>
<sequence>MKNKIKFCHFEDCASPEERKLSPKLVFIEQITSLPFIVLYILVAIVFFNGFRSDEDIAISAKSQQVVAQQVVVNPFNSSESGVSFKPHSMVIGKTQLGLPPAIQLSNEKIQLESKVFNITEITQEQIELPNSASYTIQTKEGQVFPIRIFENKMLVVGLGEMALLYNIEM</sequence>
<dbReference type="EMBL" id="VUAA01000019">
    <property type="protein sequence ID" value="KAA1253691.1"/>
    <property type="molecule type" value="Genomic_DNA"/>
</dbReference>
<accession>A0A5B1C0B1</accession>
<protein>
    <submittedName>
        <fullName evidence="2">Uncharacterized protein</fullName>
    </submittedName>
</protein>
<name>A0A5B1C0B1_VIBCL</name>
<keyword evidence="1" id="KW-0472">Membrane</keyword>
<keyword evidence="1" id="KW-1133">Transmembrane helix</keyword>
<evidence type="ECO:0000256" key="1">
    <source>
        <dbReference type="SAM" id="Phobius"/>
    </source>
</evidence>
<dbReference type="Proteomes" id="UP000323225">
    <property type="component" value="Unassembled WGS sequence"/>
</dbReference>
<evidence type="ECO:0000313" key="2">
    <source>
        <dbReference type="EMBL" id="KAA1253691.1"/>
    </source>
</evidence>
<proteinExistence type="predicted"/>
<keyword evidence="1" id="KW-0812">Transmembrane</keyword>